<proteinExistence type="predicted"/>
<dbReference type="AlphaFoldDB" id="A0A9N7TQL3"/>
<sequence>MESIDNQQMNLVKRNLVGVMTREETSENIRKDVEEAVMGFLCRMVKEPDERKPESDHLWDFLKIQHSLMSDHDLATGCLFVFAMLTWKATIIHLPTRCHKEKSVPVHPLHHDTRTPLVFDKAPRSSSPPSPRLHLAAGYQSGICRVLVSESQSEGDGSAASETEECGFLSSSPGKYKAGEFQKKGNPLGFHSSFTLVLHSTSPTSGAA</sequence>
<protein>
    <submittedName>
        <fullName evidence="1">Uncharacterized protein</fullName>
    </submittedName>
</protein>
<organism evidence="1 2">
    <name type="scientific">Pleuronectes platessa</name>
    <name type="common">European plaice</name>
    <dbReference type="NCBI Taxonomy" id="8262"/>
    <lineage>
        <taxon>Eukaryota</taxon>
        <taxon>Metazoa</taxon>
        <taxon>Chordata</taxon>
        <taxon>Craniata</taxon>
        <taxon>Vertebrata</taxon>
        <taxon>Euteleostomi</taxon>
        <taxon>Actinopterygii</taxon>
        <taxon>Neopterygii</taxon>
        <taxon>Teleostei</taxon>
        <taxon>Neoteleostei</taxon>
        <taxon>Acanthomorphata</taxon>
        <taxon>Carangaria</taxon>
        <taxon>Pleuronectiformes</taxon>
        <taxon>Pleuronectoidei</taxon>
        <taxon>Pleuronectidae</taxon>
        <taxon>Pleuronectes</taxon>
    </lineage>
</organism>
<dbReference type="EMBL" id="CADEAL010000261">
    <property type="protein sequence ID" value="CAB1417350.1"/>
    <property type="molecule type" value="Genomic_DNA"/>
</dbReference>
<dbReference type="Proteomes" id="UP001153269">
    <property type="component" value="Unassembled WGS sequence"/>
</dbReference>
<evidence type="ECO:0000313" key="1">
    <source>
        <dbReference type="EMBL" id="CAB1417350.1"/>
    </source>
</evidence>
<evidence type="ECO:0000313" key="2">
    <source>
        <dbReference type="Proteomes" id="UP001153269"/>
    </source>
</evidence>
<name>A0A9N7TQL3_PLEPL</name>
<comment type="caution">
    <text evidence="1">The sequence shown here is derived from an EMBL/GenBank/DDBJ whole genome shotgun (WGS) entry which is preliminary data.</text>
</comment>
<accession>A0A9N7TQL3</accession>
<reference evidence="1" key="1">
    <citation type="submission" date="2020-03" db="EMBL/GenBank/DDBJ databases">
        <authorList>
            <person name="Weist P."/>
        </authorList>
    </citation>
    <scope>NUCLEOTIDE SEQUENCE</scope>
</reference>
<gene>
    <name evidence="1" type="ORF">PLEPLA_LOCUS5152</name>
</gene>
<keyword evidence="2" id="KW-1185">Reference proteome</keyword>